<reference evidence="1 9" key="1">
    <citation type="submission" date="2016-12" db="EMBL/GenBank/DDBJ databases">
        <title>Complete genome sequence of Thauera chlorobenzoica, a Betaproteobacterium degrading haloaromatics anaerobically to CO2 and halides.</title>
        <authorList>
            <person name="Goris T."/>
            <person name="Mergelsberg M."/>
            <person name="Boll M."/>
        </authorList>
    </citation>
    <scope>NUCLEOTIDE SEQUENCE [LARGE SCALE GENOMIC DNA]</scope>
    <source>
        <strain evidence="1 9">3CB1</strain>
    </source>
</reference>
<dbReference type="OrthoDB" id="9801450at2"/>
<accession>A0A1L6F7X2</accession>
<dbReference type="EMBL" id="CP018839">
    <property type="protein sequence ID" value="APR05948.1"/>
    <property type="molecule type" value="Genomic_DNA"/>
</dbReference>
<dbReference type="EMBL" id="CP018839">
    <property type="protein sequence ID" value="APR05880.1"/>
    <property type="molecule type" value="Genomic_DNA"/>
</dbReference>
<organism evidence="1 9">
    <name type="scientific">Thauera chlorobenzoica</name>
    <dbReference type="NCBI Taxonomy" id="96773"/>
    <lineage>
        <taxon>Bacteria</taxon>
        <taxon>Pseudomonadati</taxon>
        <taxon>Pseudomonadota</taxon>
        <taxon>Betaproteobacteria</taxon>
        <taxon>Rhodocyclales</taxon>
        <taxon>Zoogloeaceae</taxon>
        <taxon>Thauera</taxon>
    </lineage>
</organism>
<evidence type="ECO:0000313" key="9">
    <source>
        <dbReference type="Proteomes" id="UP000185739"/>
    </source>
</evidence>
<dbReference type="KEGG" id="tcl:Tchl_1804"/>
<dbReference type="PANTHER" id="PTHR36455:SF1">
    <property type="entry name" value="BLR8292 PROTEIN"/>
    <property type="match status" value="1"/>
</dbReference>
<evidence type="ECO:0000313" key="1">
    <source>
        <dbReference type="EMBL" id="APR03014.1"/>
    </source>
</evidence>
<keyword evidence="9" id="KW-1185">Reference proteome</keyword>
<dbReference type="EMBL" id="CP018839">
    <property type="protein sequence ID" value="APR04779.1"/>
    <property type="molecule type" value="Genomic_DNA"/>
</dbReference>
<dbReference type="RefSeq" id="WP_083945075.1">
    <property type="nucleotide sequence ID" value="NZ_CP018839.1"/>
</dbReference>
<sequence>MFFPEGAVRVHVYGRPVDMRKSFDGLYALTRHALGCDPLSGELFVFINRRGTQMKVLYWDRSGFCVWAKRLEQGRFVSDWSRVLTRQMDWTGLKLLLEGIEPARFKRRFKLPEVAAKPA</sequence>
<dbReference type="KEGG" id="tcl:Tchl_1932"/>
<dbReference type="KEGG" id="tcl:Tchl_0138"/>
<evidence type="ECO:0000313" key="3">
    <source>
        <dbReference type="EMBL" id="APR03261.1"/>
    </source>
</evidence>
<dbReference type="EMBL" id="CP018839">
    <property type="protein sequence ID" value="APR04658.1"/>
    <property type="molecule type" value="Genomic_DNA"/>
</dbReference>
<evidence type="ECO:0000313" key="4">
    <source>
        <dbReference type="EMBL" id="APR04658.1"/>
    </source>
</evidence>
<dbReference type="PANTHER" id="PTHR36455">
    <property type="match status" value="1"/>
</dbReference>
<dbReference type="EMBL" id="CP018839">
    <property type="protein sequence ID" value="APR03261.1"/>
    <property type="molecule type" value="Genomic_DNA"/>
</dbReference>
<evidence type="ECO:0000313" key="5">
    <source>
        <dbReference type="EMBL" id="APR04779.1"/>
    </source>
</evidence>
<dbReference type="InterPro" id="IPR008878">
    <property type="entry name" value="Transposase_IS66_Orf2"/>
</dbReference>
<dbReference type="EMBL" id="CP018839">
    <property type="protein sequence ID" value="APR03156.1"/>
    <property type="molecule type" value="Genomic_DNA"/>
</dbReference>
<protein>
    <submittedName>
        <fullName evidence="1">Mobile element protein</fullName>
    </submittedName>
</protein>
<dbReference type="KEGG" id="tcl:Tchl_3136"/>
<evidence type="ECO:0000313" key="8">
    <source>
        <dbReference type="EMBL" id="APR05948.1"/>
    </source>
</evidence>
<dbReference type="KEGG" id="tcl:Tchl_0389"/>
<dbReference type="Pfam" id="PF05717">
    <property type="entry name" value="TnpB_IS66"/>
    <property type="match status" value="1"/>
</dbReference>
<evidence type="ECO:0000313" key="2">
    <source>
        <dbReference type="EMBL" id="APR03156.1"/>
    </source>
</evidence>
<dbReference type="Proteomes" id="UP000185739">
    <property type="component" value="Chromosome"/>
</dbReference>
<dbReference type="EMBL" id="CP018839">
    <property type="protein sequence ID" value="APR03014.1"/>
    <property type="molecule type" value="Genomic_DNA"/>
</dbReference>
<dbReference type="KEGG" id="tcl:Tchl_3028"/>
<dbReference type="STRING" id="96773.Tchl_0138"/>
<evidence type="ECO:0000313" key="7">
    <source>
        <dbReference type="EMBL" id="APR05880.1"/>
    </source>
</evidence>
<name>A0A1L6F7X2_9RHOO</name>
<evidence type="ECO:0000313" key="6">
    <source>
        <dbReference type="EMBL" id="APR05843.1"/>
    </source>
</evidence>
<dbReference type="KEGG" id="tcl:Tchl_0283"/>
<dbReference type="NCBIfam" id="NF033819">
    <property type="entry name" value="IS66_TnpB"/>
    <property type="match status" value="1"/>
</dbReference>
<gene>
    <name evidence="1" type="ORF">Tchl_0138</name>
    <name evidence="2" type="ORF">Tchl_0283</name>
    <name evidence="3" type="ORF">Tchl_0389</name>
    <name evidence="4" type="ORF">Tchl_1804</name>
    <name evidence="5" type="ORF">Tchl_1932</name>
    <name evidence="6" type="ORF">Tchl_3028</name>
    <name evidence="7" type="ORF">Tchl_3067</name>
    <name evidence="8" type="ORF">Tchl_3136</name>
</gene>
<dbReference type="KEGG" id="tcl:Tchl_3067"/>
<proteinExistence type="predicted"/>
<dbReference type="AlphaFoldDB" id="A0A1L6F7X2"/>
<dbReference type="EMBL" id="CP018839">
    <property type="protein sequence ID" value="APR05843.1"/>
    <property type="molecule type" value="Genomic_DNA"/>
</dbReference>